<dbReference type="InterPro" id="IPR001567">
    <property type="entry name" value="Pept_M3A_M3B_dom"/>
</dbReference>
<name>X1ACQ0_9ZZZZ</name>
<dbReference type="GO" id="GO:0006508">
    <property type="term" value="P:proteolysis"/>
    <property type="evidence" value="ECO:0007669"/>
    <property type="project" value="UniProtKB-KW"/>
</dbReference>
<evidence type="ECO:0000256" key="5">
    <source>
        <dbReference type="ARBA" id="ARBA00022833"/>
    </source>
</evidence>
<evidence type="ECO:0000256" key="2">
    <source>
        <dbReference type="ARBA" id="ARBA00022670"/>
    </source>
</evidence>
<keyword evidence="4" id="KW-0378">Hydrolase</keyword>
<dbReference type="EMBL" id="BART01008037">
    <property type="protein sequence ID" value="GAG67682.1"/>
    <property type="molecule type" value="Genomic_DNA"/>
</dbReference>
<gene>
    <name evidence="8" type="ORF">S01H4_18156</name>
</gene>
<dbReference type="AlphaFoldDB" id="X1ACQ0"/>
<evidence type="ECO:0000256" key="4">
    <source>
        <dbReference type="ARBA" id="ARBA00022801"/>
    </source>
</evidence>
<keyword evidence="6" id="KW-0482">Metalloprotease</keyword>
<evidence type="ECO:0000256" key="3">
    <source>
        <dbReference type="ARBA" id="ARBA00022723"/>
    </source>
</evidence>
<evidence type="ECO:0000256" key="1">
    <source>
        <dbReference type="ARBA" id="ARBA00001947"/>
    </source>
</evidence>
<keyword evidence="3" id="KW-0479">Metal-binding</keyword>
<comment type="caution">
    <text evidence="8">The sequence shown here is derived from an EMBL/GenBank/DDBJ whole genome shotgun (WGS) entry which is preliminary data.</text>
</comment>
<comment type="cofactor">
    <cofactor evidence="1">
        <name>Zn(2+)</name>
        <dbReference type="ChEBI" id="CHEBI:29105"/>
    </cofactor>
</comment>
<organism evidence="8">
    <name type="scientific">marine sediment metagenome</name>
    <dbReference type="NCBI Taxonomy" id="412755"/>
    <lineage>
        <taxon>unclassified sequences</taxon>
        <taxon>metagenomes</taxon>
        <taxon>ecological metagenomes</taxon>
    </lineage>
</organism>
<keyword evidence="5" id="KW-0862">Zinc</keyword>
<dbReference type="Gene3D" id="1.10.1370.20">
    <property type="entry name" value="Oligoendopeptidase f, C-terminal domain"/>
    <property type="match status" value="1"/>
</dbReference>
<dbReference type="InterPro" id="IPR042088">
    <property type="entry name" value="OligoPept_F_C"/>
</dbReference>
<dbReference type="Pfam" id="PF01432">
    <property type="entry name" value="Peptidase_M3"/>
    <property type="match status" value="1"/>
</dbReference>
<proteinExistence type="predicted"/>
<dbReference type="SUPFAM" id="SSF55486">
    <property type="entry name" value="Metalloproteases ('zincins'), catalytic domain"/>
    <property type="match status" value="1"/>
</dbReference>
<evidence type="ECO:0000259" key="7">
    <source>
        <dbReference type="Pfam" id="PF01432"/>
    </source>
</evidence>
<protein>
    <recommendedName>
        <fullName evidence="7">Peptidase M3A/M3B catalytic domain-containing protein</fullName>
    </recommendedName>
</protein>
<dbReference type="GO" id="GO:0046872">
    <property type="term" value="F:metal ion binding"/>
    <property type="evidence" value="ECO:0007669"/>
    <property type="project" value="UniProtKB-KW"/>
</dbReference>
<reference evidence="8" key="1">
    <citation type="journal article" date="2014" name="Front. Microbiol.">
        <title>High frequency of phylogenetically diverse reductive dehalogenase-homologous genes in deep subseafloor sedimentary metagenomes.</title>
        <authorList>
            <person name="Kawai M."/>
            <person name="Futagami T."/>
            <person name="Toyoda A."/>
            <person name="Takaki Y."/>
            <person name="Nishi S."/>
            <person name="Hori S."/>
            <person name="Arai W."/>
            <person name="Tsubouchi T."/>
            <person name="Morono Y."/>
            <person name="Uchiyama I."/>
            <person name="Ito T."/>
            <person name="Fujiyama A."/>
            <person name="Inagaki F."/>
            <person name="Takami H."/>
        </authorList>
    </citation>
    <scope>NUCLEOTIDE SEQUENCE</scope>
    <source>
        <strain evidence="8">Expedition CK06-06</strain>
    </source>
</reference>
<keyword evidence="2" id="KW-0645">Protease</keyword>
<dbReference type="GO" id="GO:0004222">
    <property type="term" value="F:metalloendopeptidase activity"/>
    <property type="evidence" value="ECO:0007669"/>
    <property type="project" value="InterPro"/>
</dbReference>
<evidence type="ECO:0000256" key="6">
    <source>
        <dbReference type="ARBA" id="ARBA00023049"/>
    </source>
</evidence>
<sequence>QNLLNDYMVENAKSDEEKLYILGSYLELLRTTIFRQTSFAEFEWEIHKKVEASEPLTGDDMCNIYYDIVKRYYGHDDGHCVVDDYIQYEWSYIPHFLGYTYYVFQYATSLIYSTALVEKMNEQGQSSVDAYYNILRGGGSKYSPELIKDAGIDPMSPEPVALTMQKMNRVMDQMEEILEKMGK</sequence>
<feature type="non-terminal residue" evidence="8">
    <location>
        <position position="1"/>
    </location>
</feature>
<feature type="domain" description="Peptidase M3A/M3B catalytic" evidence="7">
    <location>
        <begin position="1"/>
        <end position="164"/>
    </location>
</feature>
<accession>X1ACQ0</accession>
<evidence type="ECO:0000313" key="8">
    <source>
        <dbReference type="EMBL" id="GAG67682.1"/>
    </source>
</evidence>